<organism evidence="1 2">
    <name type="scientific">Actinocrinis puniceicyclus</name>
    <dbReference type="NCBI Taxonomy" id="977794"/>
    <lineage>
        <taxon>Bacteria</taxon>
        <taxon>Bacillati</taxon>
        <taxon>Actinomycetota</taxon>
        <taxon>Actinomycetes</taxon>
        <taxon>Catenulisporales</taxon>
        <taxon>Actinospicaceae</taxon>
        <taxon>Actinocrinis</taxon>
    </lineage>
</organism>
<name>A0A8J7WPD9_9ACTN</name>
<gene>
    <name evidence="1" type="ORF">KGA66_15185</name>
</gene>
<comment type="caution">
    <text evidence="1">The sequence shown here is derived from an EMBL/GenBank/DDBJ whole genome shotgun (WGS) entry which is preliminary data.</text>
</comment>
<dbReference type="RefSeq" id="WP_211468766.1">
    <property type="nucleotide sequence ID" value="NZ_JAGSXH010000049.1"/>
</dbReference>
<dbReference type="Proteomes" id="UP000677913">
    <property type="component" value="Unassembled WGS sequence"/>
</dbReference>
<evidence type="ECO:0000313" key="2">
    <source>
        <dbReference type="Proteomes" id="UP000677913"/>
    </source>
</evidence>
<reference evidence="1" key="1">
    <citation type="submission" date="2021-04" db="EMBL/GenBank/DDBJ databases">
        <title>Genome based classification of Actinospica acidithermotolerans sp. nov., an actinobacterium isolated from an Indonesian hot spring.</title>
        <authorList>
            <person name="Kusuma A.B."/>
            <person name="Putra K.E."/>
            <person name="Nafisah S."/>
            <person name="Loh J."/>
            <person name="Nouioui I."/>
            <person name="Goodfellow M."/>
        </authorList>
    </citation>
    <scope>NUCLEOTIDE SEQUENCE</scope>
    <source>
        <strain evidence="1">DSM 45618</strain>
    </source>
</reference>
<dbReference type="AlphaFoldDB" id="A0A8J7WPD9"/>
<evidence type="ECO:0000313" key="1">
    <source>
        <dbReference type="EMBL" id="MBS2964400.1"/>
    </source>
</evidence>
<dbReference type="SUPFAM" id="SSF55961">
    <property type="entry name" value="Bet v1-like"/>
    <property type="match status" value="1"/>
</dbReference>
<keyword evidence="2" id="KW-1185">Reference proteome</keyword>
<dbReference type="EMBL" id="JAGSXH010000049">
    <property type="protein sequence ID" value="MBS2964400.1"/>
    <property type="molecule type" value="Genomic_DNA"/>
</dbReference>
<evidence type="ECO:0008006" key="3">
    <source>
        <dbReference type="Google" id="ProtNLM"/>
    </source>
</evidence>
<sequence length="150" mass="15953">METDLPFIDEHQVVVAAPAAVVWQSLTARIIKTRLGVSEAFARAVAARPSEATGTLLDEGSTMPGFAVAECVPGDHLTLVGSHRFSRYVLRFGLTEQPGGTVLSARSNAEFPGLPGRAYRQFVIGSGGHRVLVGRLLRSVARSAERRAAG</sequence>
<accession>A0A8J7WPD9</accession>
<proteinExistence type="predicted"/>
<protein>
    <recommendedName>
        <fullName evidence="3">Polyketide cyclase / dehydrase and lipid transport</fullName>
    </recommendedName>
</protein>